<evidence type="ECO:0000313" key="2">
    <source>
        <dbReference type="EMBL" id="KAF2254509.1"/>
    </source>
</evidence>
<name>A0A6A6IVQ2_9PLEO</name>
<keyword evidence="3" id="KW-1185">Reference proteome</keyword>
<proteinExistence type="predicted"/>
<accession>A0A6A6IVQ2</accession>
<sequence>MSEPGQEGYVSPEARKEVNDSITTAGSKNITIVNETGTSSQKKRLDAKKKKKEEEAKGGSGGGGST</sequence>
<reference evidence="2" key="1">
    <citation type="journal article" date="2020" name="Stud. Mycol.">
        <title>101 Dothideomycetes genomes: a test case for predicting lifestyles and emergence of pathogens.</title>
        <authorList>
            <person name="Haridas S."/>
            <person name="Albert R."/>
            <person name="Binder M."/>
            <person name="Bloem J."/>
            <person name="Labutti K."/>
            <person name="Salamov A."/>
            <person name="Andreopoulos B."/>
            <person name="Baker S."/>
            <person name="Barry K."/>
            <person name="Bills G."/>
            <person name="Bluhm B."/>
            <person name="Cannon C."/>
            <person name="Castanera R."/>
            <person name="Culley D."/>
            <person name="Daum C."/>
            <person name="Ezra D."/>
            <person name="Gonzalez J."/>
            <person name="Henrissat B."/>
            <person name="Kuo A."/>
            <person name="Liang C."/>
            <person name="Lipzen A."/>
            <person name="Lutzoni F."/>
            <person name="Magnuson J."/>
            <person name="Mondo S."/>
            <person name="Nolan M."/>
            <person name="Ohm R."/>
            <person name="Pangilinan J."/>
            <person name="Park H.-J."/>
            <person name="Ramirez L."/>
            <person name="Alfaro M."/>
            <person name="Sun H."/>
            <person name="Tritt A."/>
            <person name="Yoshinaga Y."/>
            <person name="Zwiers L.-H."/>
            <person name="Turgeon B."/>
            <person name="Goodwin S."/>
            <person name="Spatafora J."/>
            <person name="Crous P."/>
            <person name="Grigoriev I."/>
        </authorList>
    </citation>
    <scope>NUCLEOTIDE SEQUENCE</scope>
    <source>
        <strain evidence="2">CBS 122368</strain>
    </source>
</reference>
<dbReference type="RefSeq" id="XP_033689513.1">
    <property type="nucleotide sequence ID" value="XM_033832671.1"/>
</dbReference>
<evidence type="ECO:0000256" key="1">
    <source>
        <dbReference type="SAM" id="MobiDB-lite"/>
    </source>
</evidence>
<dbReference type="AlphaFoldDB" id="A0A6A6IVQ2"/>
<dbReference type="Proteomes" id="UP000800094">
    <property type="component" value="Unassembled WGS sequence"/>
</dbReference>
<feature type="region of interest" description="Disordered" evidence="1">
    <location>
        <begin position="1"/>
        <end position="66"/>
    </location>
</feature>
<feature type="compositionally biased region" description="Basic residues" evidence="1">
    <location>
        <begin position="41"/>
        <end position="51"/>
    </location>
</feature>
<gene>
    <name evidence="2" type="ORF">BU26DRAFT_559189</name>
</gene>
<evidence type="ECO:0000313" key="3">
    <source>
        <dbReference type="Proteomes" id="UP000800094"/>
    </source>
</evidence>
<feature type="compositionally biased region" description="Polar residues" evidence="1">
    <location>
        <begin position="20"/>
        <end position="40"/>
    </location>
</feature>
<dbReference type="GeneID" id="54586001"/>
<organism evidence="2 3">
    <name type="scientific">Trematosphaeria pertusa</name>
    <dbReference type="NCBI Taxonomy" id="390896"/>
    <lineage>
        <taxon>Eukaryota</taxon>
        <taxon>Fungi</taxon>
        <taxon>Dikarya</taxon>
        <taxon>Ascomycota</taxon>
        <taxon>Pezizomycotina</taxon>
        <taxon>Dothideomycetes</taxon>
        <taxon>Pleosporomycetidae</taxon>
        <taxon>Pleosporales</taxon>
        <taxon>Massarineae</taxon>
        <taxon>Trematosphaeriaceae</taxon>
        <taxon>Trematosphaeria</taxon>
    </lineage>
</organism>
<dbReference type="EMBL" id="ML987190">
    <property type="protein sequence ID" value="KAF2254509.1"/>
    <property type="molecule type" value="Genomic_DNA"/>
</dbReference>
<protein>
    <submittedName>
        <fullName evidence="2">Uncharacterized protein</fullName>
    </submittedName>
</protein>